<dbReference type="AlphaFoldDB" id="A0A9W8MZY6"/>
<reference evidence="1" key="1">
    <citation type="submission" date="2022-07" db="EMBL/GenBank/DDBJ databases">
        <title>Genome Sequence of Agrocybe chaxingu.</title>
        <authorList>
            <person name="Buettner E."/>
        </authorList>
    </citation>
    <scope>NUCLEOTIDE SEQUENCE</scope>
    <source>
        <strain evidence="1">MP-N11</strain>
    </source>
</reference>
<accession>A0A9W8MZY6</accession>
<organism evidence="1 2">
    <name type="scientific">Agrocybe chaxingu</name>
    <dbReference type="NCBI Taxonomy" id="84603"/>
    <lineage>
        <taxon>Eukaryota</taxon>
        <taxon>Fungi</taxon>
        <taxon>Dikarya</taxon>
        <taxon>Basidiomycota</taxon>
        <taxon>Agaricomycotina</taxon>
        <taxon>Agaricomycetes</taxon>
        <taxon>Agaricomycetidae</taxon>
        <taxon>Agaricales</taxon>
        <taxon>Agaricineae</taxon>
        <taxon>Strophariaceae</taxon>
        <taxon>Agrocybe</taxon>
    </lineage>
</organism>
<evidence type="ECO:0000313" key="2">
    <source>
        <dbReference type="Proteomes" id="UP001148786"/>
    </source>
</evidence>
<dbReference type="EMBL" id="JANKHO010000080">
    <property type="protein sequence ID" value="KAJ3515815.1"/>
    <property type="molecule type" value="Genomic_DNA"/>
</dbReference>
<protein>
    <submittedName>
        <fullName evidence="1">Uncharacterized protein</fullName>
    </submittedName>
</protein>
<dbReference type="OrthoDB" id="114080at2759"/>
<comment type="caution">
    <text evidence="1">The sequence shown here is derived from an EMBL/GenBank/DDBJ whole genome shotgun (WGS) entry which is preliminary data.</text>
</comment>
<sequence>MMKGPWTHFPPEKYLADISRKFGTAQKIADKMSDACLRAYQSFHCSLQSAAFLQLLLMFAAISSRMRAIAMELSEISFQVSSDVTRLLSFLQHNGNPQVTVDKTVSLLQGSLEAKDEEMKETSTSYSMEMPVLPQTLVMSEDRQVRPTKGKVSLRASQIRG</sequence>
<name>A0A9W8MZY6_9AGAR</name>
<dbReference type="Proteomes" id="UP001148786">
    <property type="component" value="Unassembled WGS sequence"/>
</dbReference>
<keyword evidence="2" id="KW-1185">Reference proteome</keyword>
<proteinExistence type="predicted"/>
<evidence type="ECO:0000313" key="1">
    <source>
        <dbReference type="EMBL" id="KAJ3515815.1"/>
    </source>
</evidence>
<gene>
    <name evidence="1" type="ORF">NLJ89_g1528</name>
</gene>